<feature type="compositionally biased region" description="Basic and acidic residues" evidence="1">
    <location>
        <begin position="138"/>
        <end position="163"/>
    </location>
</feature>
<keyword evidence="3" id="KW-1185">Reference proteome</keyword>
<dbReference type="EMBL" id="ML211533">
    <property type="protein sequence ID" value="TFK82005.1"/>
    <property type="molecule type" value="Genomic_DNA"/>
</dbReference>
<dbReference type="AlphaFoldDB" id="A0A5C3NX96"/>
<feature type="compositionally biased region" description="Polar residues" evidence="1">
    <location>
        <begin position="106"/>
        <end position="117"/>
    </location>
</feature>
<accession>A0A5C3NX96</accession>
<dbReference type="InParanoid" id="A0A5C3NX96"/>
<evidence type="ECO:0000313" key="3">
    <source>
        <dbReference type="Proteomes" id="UP000308197"/>
    </source>
</evidence>
<name>A0A5C3NX96_9APHY</name>
<feature type="compositionally biased region" description="Polar residues" evidence="1">
    <location>
        <begin position="20"/>
        <end position="33"/>
    </location>
</feature>
<organism evidence="2 3">
    <name type="scientific">Polyporus arcularius HHB13444</name>
    <dbReference type="NCBI Taxonomy" id="1314778"/>
    <lineage>
        <taxon>Eukaryota</taxon>
        <taxon>Fungi</taxon>
        <taxon>Dikarya</taxon>
        <taxon>Basidiomycota</taxon>
        <taxon>Agaricomycotina</taxon>
        <taxon>Agaricomycetes</taxon>
        <taxon>Polyporales</taxon>
        <taxon>Polyporaceae</taxon>
        <taxon>Polyporus</taxon>
    </lineage>
</organism>
<protein>
    <submittedName>
        <fullName evidence="2">Uncharacterized protein</fullName>
    </submittedName>
</protein>
<reference evidence="2 3" key="1">
    <citation type="journal article" date="2019" name="Nat. Ecol. Evol.">
        <title>Megaphylogeny resolves global patterns of mushroom evolution.</title>
        <authorList>
            <person name="Varga T."/>
            <person name="Krizsan K."/>
            <person name="Foldi C."/>
            <person name="Dima B."/>
            <person name="Sanchez-Garcia M."/>
            <person name="Sanchez-Ramirez S."/>
            <person name="Szollosi G.J."/>
            <person name="Szarkandi J.G."/>
            <person name="Papp V."/>
            <person name="Albert L."/>
            <person name="Andreopoulos W."/>
            <person name="Angelini C."/>
            <person name="Antonin V."/>
            <person name="Barry K.W."/>
            <person name="Bougher N.L."/>
            <person name="Buchanan P."/>
            <person name="Buyck B."/>
            <person name="Bense V."/>
            <person name="Catcheside P."/>
            <person name="Chovatia M."/>
            <person name="Cooper J."/>
            <person name="Damon W."/>
            <person name="Desjardin D."/>
            <person name="Finy P."/>
            <person name="Geml J."/>
            <person name="Haridas S."/>
            <person name="Hughes K."/>
            <person name="Justo A."/>
            <person name="Karasinski D."/>
            <person name="Kautmanova I."/>
            <person name="Kiss B."/>
            <person name="Kocsube S."/>
            <person name="Kotiranta H."/>
            <person name="LaButti K.M."/>
            <person name="Lechner B.E."/>
            <person name="Liimatainen K."/>
            <person name="Lipzen A."/>
            <person name="Lukacs Z."/>
            <person name="Mihaltcheva S."/>
            <person name="Morgado L.N."/>
            <person name="Niskanen T."/>
            <person name="Noordeloos M.E."/>
            <person name="Ohm R.A."/>
            <person name="Ortiz-Santana B."/>
            <person name="Ovrebo C."/>
            <person name="Racz N."/>
            <person name="Riley R."/>
            <person name="Savchenko A."/>
            <person name="Shiryaev A."/>
            <person name="Soop K."/>
            <person name="Spirin V."/>
            <person name="Szebenyi C."/>
            <person name="Tomsovsky M."/>
            <person name="Tulloss R.E."/>
            <person name="Uehling J."/>
            <person name="Grigoriev I.V."/>
            <person name="Vagvolgyi C."/>
            <person name="Papp T."/>
            <person name="Martin F.M."/>
            <person name="Miettinen O."/>
            <person name="Hibbett D.S."/>
            <person name="Nagy L.G."/>
        </authorList>
    </citation>
    <scope>NUCLEOTIDE SEQUENCE [LARGE SCALE GENOMIC DNA]</scope>
    <source>
        <strain evidence="2 3">HHB13444</strain>
    </source>
</reference>
<sequence length="234" mass="25519">MGGPKERLRVRRRSELSAISVQVSRRASKNSSAPAILECRSMAAATRQRLRKERSASSERETAEQSAAALPKPTKKPRQSGPKKACIPPPLPVFPSLDPEADIRQESQQSQPQTAPRYSTRESTRGRRPAVEAGLAPRRREDIQAEAQAKRDKIAAEQAARETEKVVERAARTKQVKKIASMMDHTARKESEAVVAFDQYPGDGDSDVEMLEVGDPGARGNGGGDEGPQVQVST</sequence>
<feature type="region of interest" description="Disordered" evidence="1">
    <location>
        <begin position="199"/>
        <end position="234"/>
    </location>
</feature>
<dbReference type="Proteomes" id="UP000308197">
    <property type="component" value="Unassembled WGS sequence"/>
</dbReference>
<evidence type="ECO:0000313" key="2">
    <source>
        <dbReference type="EMBL" id="TFK82005.1"/>
    </source>
</evidence>
<feature type="compositionally biased region" description="Gly residues" evidence="1">
    <location>
        <begin position="217"/>
        <end position="226"/>
    </location>
</feature>
<proteinExistence type="predicted"/>
<feature type="region of interest" description="Disordered" evidence="1">
    <location>
        <begin position="20"/>
        <end position="163"/>
    </location>
</feature>
<gene>
    <name evidence="2" type="ORF">K466DRAFT_317691</name>
</gene>
<evidence type="ECO:0000256" key="1">
    <source>
        <dbReference type="SAM" id="MobiDB-lite"/>
    </source>
</evidence>
<feature type="compositionally biased region" description="Basic and acidic residues" evidence="1">
    <location>
        <begin position="53"/>
        <end position="63"/>
    </location>
</feature>